<evidence type="ECO:0000313" key="2">
    <source>
        <dbReference type="Proteomes" id="UP001516588"/>
    </source>
</evidence>
<keyword evidence="2" id="KW-1185">Reference proteome</keyword>
<accession>A0ABR9QWH3</accession>
<proteinExistence type="predicted"/>
<dbReference type="EMBL" id="JADCKA010000003">
    <property type="protein sequence ID" value="MBE5035229.1"/>
    <property type="molecule type" value="Genomic_DNA"/>
</dbReference>
<reference evidence="1 2" key="1">
    <citation type="submission" date="2020-10" db="EMBL/GenBank/DDBJ databases">
        <title>ChiBAC.</title>
        <authorList>
            <person name="Zenner C."/>
            <person name="Hitch T.C.A."/>
            <person name="Clavel T."/>
        </authorList>
    </citation>
    <scope>NUCLEOTIDE SEQUENCE [LARGE SCALE GENOMIC DNA]</scope>
    <source>
        <strain evidence="1 2">DSM 108706</strain>
    </source>
</reference>
<evidence type="ECO:0000313" key="1">
    <source>
        <dbReference type="EMBL" id="MBE5035229.1"/>
    </source>
</evidence>
<dbReference type="Proteomes" id="UP001516588">
    <property type="component" value="Unassembled WGS sequence"/>
</dbReference>
<sequence length="86" mass="9459">MVKSNNEENGQTEIEMCGCVVRDKSADKSKESVKYAAATATSKTVSLTVCNNENTFGFYSSKTPEQGEQNKKEIILYGYMVGITEC</sequence>
<dbReference type="RefSeq" id="WP_226384897.1">
    <property type="nucleotide sequence ID" value="NZ_JADCKA010000003.1"/>
</dbReference>
<organism evidence="1 2">
    <name type="scientific">Gallibacter intestinalis</name>
    <dbReference type="NCBI Taxonomy" id="2779356"/>
    <lineage>
        <taxon>Bacteria</taxon>
        <taxon>Bacillati</taxon>
        <taxon>Bacillota</taxon>
        <taxon>Clostridia</taxon>
        <taxon>Eubacteriales</taxon>
        <taxon>Eubacteriaceae</taxon>
        <taxon>Gallibacter</taxon>
    </lineage>
</organism>
<protein>
    <submittedName>
        <fullName evidence="1">Uncharacterized protein</fullName>
    </submittedName>
</protein>
<comment type="caution">
    <text evidence="1">The sequence shown here is derived from an EMBL/GenBank/DDBJ whole genome shotgun (WGS) entry which is preliminary data.</text>
</comment>
<name>A0ABR9QWH3_9FIRM</name>
<gene>
    <name evidence="1" type="ORF">INF20_02910</name>
</gene>